<evidence type="ECO:0000256" key="3">
    <source>
        <dbReference type="SAM" id="SignalP"/>
    </source>
</evidence>
<dbReference type="PANTHER" id="PTHR33799:SF1">
    <property type="entry name" value="PTS SYSTEM MANNOSE-SPECIFIC EIIAB COMPONENT-RELATED"/>
    <property type="match status" value="1"/>
</dbReference>
<feature type="signal peptide" evidence="3">
    <location>
        <begin position="1"/>
        <end position="15"/>
    </location>
</feature>
<dbReference type="SUPFAM" id="SSF53062">
    <property type="entry name" value="PTS system fructose IIA component-like"/>
    <property type="match status" value="1"/>
</dbReference>
<keyword evidence="6" id="KW-1185">Reference proteome</keyword>
<dbReference type="PROSITE" id="PS51096">
    <property type="entry name" value="PTS_EIIA_TYPE_4"/>
    <property type="match status" value="1"/>
</dbReference>
<accession>A0A480AXN4</accession>
<dbReference type="InterPro" id="IPR004701">
    <property type="entry name" value="PTS_EIIA_man-typ"/>
</dbReference>
<dbReference type="InterPro" id="IPR051471">
    <property type="entry name" value="Bacterial_PTS_sugar_comp"/>
</dbReference>
<evidence type="ECO:0000259" key="4">
    <source>
        <dbReference type="PROSITE" id="PS51096"/>
    </source>
</evidence>
<dbReference type="PANTHER" id="PTHR33799">
    <property type="entry name" value="PTS PERMEASE-RELATED-RELATED"/>
    <property type="match status" value="1"/>
</dbReference>
<dbReference type="EMBL" id="BJCL01000019">
    <property type="protein sequence ID" value="GCL65710.1"/>
    <property type="molecule type" value="Genomic_DNA"/>
</dbReference>
<dbReference type="GO" id="GO:0009401">
    <property type="term" value="P:phosphoenolpyruvate-dependent sugar phosphotransferase system"/>
    <property type="evidence" value="ECO:0007669"/>
    <property type="project" value="InterPro"/>
</dbReference>
<feature type="compositionally biased region" description="Basic and acidic residues" evidence="2">
    <location>
        <begin position="138"/>
        <end position="149"/>
    </location>
</feature>
<name>A0A480AXN4_9BURK</name>
<dbReference type="AlphaFoldDB" id="A0A480AXN4"/>
<dbReference type="Gene3D" id="3.40.50.510">
    <property type="entry name" value="Phosphotransferase system, mannose-type IIA component"/>
    <property type="match status" value="1"/>
</dbReference>
<keyword evidence="3" id="KW-0732">Signal</keyword>
<comment type="caution">
    <text evidence="5">The sequence shown here is derived from an EMBL/GenBank/DDBJ whole genome shotgun (WGS) entry which is preliminary data.</text>
</comment>
<proteinExistence type="predicted"/>
<evidence type="ECO:0000256" key="2">
    <source>
        <dbReference type="SAM" id="MobiDB-lite"/>
    </source>
</evidence>
<evidence type="ECO:0000313" key="6">
    <source>
        <dbReference type="Proteomes" id="UP000301751"/>
    </source>
</evidence>
<feature type="domain" description="PTS EIIA type-4" evidence="4">
    <location>
        <begin position="1"/>
        <end position="122"/>
    </location>
</feature>
<dbReference type="RefSeq" id="WP_137735417.1">
    <property type="nucleotide sequence ID" value="NZ_BJCL01000019.1"/>
</dbReference>
<feature type="region of interest" description="Disordered" evidence="2">
    <location>
        <begin position="130"/>
        <end position="149"/>
    </location>
</feature>
<dbReference type="OrthoDB" id="8795346at2"/>
<gene>
    <name evidence="5" type="ORF">AQPW35_47910</name>
</gene>
<reference evidence="6" key="1">
    <citation type="submission" date="2019-03" db="EMBL/GenBank/DDBJ databases">
        <title>Aquabacterium pictum sp.nov., the first bacteriochlorophyll a-containing freshwater bacterium in the genus Aquabacterium of the class Betaproteobacteria.</title>
        <authorList>
            <person name="Hirose S."/>
            <person name="Tank M."/>
            <person name="Hara E."/>
            <person name="Tamaki H."/>
            <person name="Takaichi S."/>
            <person name="Haruta S."/>
            <person name="Hanada S."/>
        </authorList>
    </citation>
    <scope>NUCLEOTIDE SEQUENCE [LARGE SCALE GENOMIC DNA]</scope>
    <source>
        <strain evidence="6">W35</strain>
    </source>
</reference>
<dbReference type="Proteomes" id="UP000301751">
    <property type="component" value="Unassembled WGS sequence"/>
</dbReference>
<keyword evidence="1" id="KW-0808">Transferase</keyword>
<sequence length="149" mass="15688">MTGLFIIAHAPLASALRAAALHTFPEAAQALAVYDVPPAATAEDALAEATQRLAAMGAAETLILTDVFGATPCNIARQLAEQPGVRVVAGVNVPMLWRALNYRQKPLDDMVALALAGATQGVMPVAVTRPQNQAQKPASHDPNDRHHQQ</sequence>
<dbReference type="InterPro" id="IPR036662">
    <property type="entry name" value="PTS_EIIA_man-typ_sf"/>
</dbReference>
<organism evidence="5 6">
    <name type="scientific">Pseudaquabacterium pictum</name>
    <dbReference type="NCBI Taxonomy" id="2315236"/>
    <lineage>
        <taxon>Bacteria</taxon>
        <taxon>Pseudomonadati</taxon>
        <taxon>Pseudomonadota</taxon>
        <taxon>Betaproteobacteria</taxon>
        <taxon>Burkholderiales</taxon>
        <taxon>Sphaerotilaceae</taxon>
        <taxon>Pseudaquabacterium</taxon>
    </lineage>
</organism>
<dbReference type="Pfam" id="PF03610">
    <property type="entry name" value="EIIA-man"/>
    <property type="match status" value="1"/>
</dbReference>
<evidence type="ECO:0000256" key="1">
    <source>
        <dbReference type="ARBA" id="ARBA00022679"/>
    </source>
</evidence>
<dbReference type="GO" id="GO:0016020">
    <property type="term" value="C:membrane"/>
    <property type="evidence" value="ECO:0007669"/>
    <property type="project" value="InterPro"/>
</dbReference>
<dbReference type="GO" id="GO:0016740">
    <property type="term" value="F:transferase activity"/>
    <property type="evidence" value="ECO:0007669"/>
    <property type="project" value="UniProtKB-KW"/>
</dbReference>
<protein>
    <submittedName>
        <fullName evidence="5">PTS fructose transporter subunit IIA</fullName>
    </submittedName>
</protein>
<evidence type="ECO:0000313" key="5">
    <source>
        <dbReference type="EMBL" id="GCL65710.1"/>
    </source>
</evidence>
<feature type="chain" id="PRO_5019827664" evidence="3">
    <location>
        <begin position="16"/>
        <end position="149"/>
    </location>
</feature>